<sequence>MKGTGEDAEAGGAARRDGPSVAPSPDGASAAAARRLYDALGRSYLATYGEHVHIGLYADRDGADRPSWGAAQRAMVGELVALAGPPPPLAGTGKLLDIGCGHGATACDLAERFGCDAVGINISPFQVAYANALAARRGLGGRARFLVADGMAPPFGAGAFGAVVSIESAAYMPDKRKFVSEIARLLAPGGRLYLSDFCAASPAPQRSRRQQAALDAVDAAFASAGAWACAEEYRRMMEACGLLVLAEADWTLRLRGFWDIGLAEALLRRDPESEAAARGRSALANLAVLFVRLLHISWLCLQPLLLHADARPLAKAVWGFVLGGDARIMRRAFGGGALMYRAFVAVKPEGGAGKPGPPPAAREVAVDVAAVRDQRPL</sequence>
<comment type="caution">
    <text evidence="8">The sequence shown here is derived from an EMBL/GenBank/DDBJ whole genome shotgun (WGS) entry which is preliminary data.</text>
</comment>
<dbReference type="Pfam" id="PF08241">
    <property type="entry name" value="Methyltransf_11"/>
    <property type="match status" value="1"/>
</dbReference>
<dbReference type="STRING" id="307507.A0A2V0PGR0"/>
<dbReference type="InterPro" id="IPR029063">
    <property type="entry name" value="SAM-dependent_MTases_sf"/>
</dbReference>
<keyword evidence="2" id="KW-0017">Alkaloid metabolism</keyword>
<organism evidence="8 9">
    <name type="scientific">Raphidocelis subcapitata</name>
    <dbReference type="NCBI Taxonomy" id="307507"/>
    <lineage>
        <taxon>Eukaryota</taxon>
        <taxon>Viridiplantae</taxon>
        <taxon>Chlorophyta</taxon>
        <taxon>core chlorophytes</taxon>
        <taxon>Chlorophyceae</taxon>
        <taxon>CS clade</taxon>
        <taxon>Sphaeropleales</taxon>
        <taxon>Selenastraceae</taxon>
        <taxon>Raphidocelis</taxon>
    </lineage>
</organism>
<feature type="domain" description="Polyketide synthase-like methyltransferase" evidence="7">
    <location>
        <begin position="71"/>
        <end position="291"/>
    </location>
</feature>
<dbReference type="SMART" id="SM00828">
    <property type="entry name" value="PKS_MT"/>
    <property type="match status" value="1"/>
</dbReference>
<evidence type="ECO:0000256" key="6">
    <source>
        <dbReference type="SAM" id="MobiDB-lite"/>
    </source>
</evidence>
<dbReference type="SUPFAM" id="SSF53335">
    <property type="entry name" value="S-adenosyl-L-methionine-dependent methyltransferases"/>
    <property type="match status" value="1"/>
</dbReference>
<evidence type="ECO:0000256" key="1">
    <source>
        <dbReference type="ARBA" id="ARBA00004913"/>
    </source>
</evidence>
<dbReference type="Gene3D" id="3.40.50.150">
    <property type="entry name" value="Vaccinia Virus protein VP39"/>
    <property type="match status" value="1"/>
</dbReference>
<evidence type="ECO:0000256" key="2">
    <source>
        <dbReference type="ARBA" id="ARBA00022589"/>
    </source>
</evidence>
<dbReference type="GO" id="GO:0008757">
    <property type="term" value="F:S-adenosylmethionine-dependent methyltransferase activity"/>
    <property type="evidence" value="ECO:0007669"/>
    <property type="project" value="InterPro"/>
</dbReference>
<evidence type="ECO:0000259" key="7">
    <source>
        <dbReference type="SMART" id="SM00828"/>
    </source>
</evidence>
<reference evidence="8 9" key="1">
    <citation type="journal article" date="2018" name="Sci. Rep.">
        <title>Raphidocelis subcapitata (=Pseudokirchneriella subcapitata) provides an insight into genome evolution and environmental adaptations in the Sphaeropleales.</title>
        <authorList>
            <person name="Suzuki S."/>
            <person name="Yamaguchi H."/>
            <person name="Nakajima N."/>
            <person name="Kawachi M."/>
        </authorList>
    </citation>
    <scope>NUCLEOTIDE SEQUENCE [LARGE SCALE GENOMIC DNA]</scope>
    <source>
        <strain evidence="8 9">NIES-35</strain>
    </source>
</reference>
<keyword evidence="5" id="KW-0949">S-adenosyl-L-methionine</keyword>
<name>A0A2V0PGR0_9CHLO</name>
<dbReference type="InterPro" id="IPR013216">
    <property type="entry name" value="Methyltransf_11"/>
</dbReference>
<gene>
    <name evidence="8" type="ORF">Rsub_10111</name>
</gene>
<feature type="region of interest" description="Disordered" evidence="6">
    <location>
        <begin position="1"/>
        <end position="27"/>
    </location>
</feature>
<protein>
    <submittedName>
        <fullName evidence="8">Gamma-tocopherol methyltransferase</fullName>
    </submittedName>
</protein>
<dbReference type="CDD" id="cd02440">
    <property type="entry name" value="AdoMet_MTases"/>
    <property type="match status" value="1"/>
</dbReference>
<keyword evidence="4 8" id="KW-0808">Transferase</keyword>
<dbReference type="AlphaFoldDB" id="A0A2V0PGR0"/>
<dbReference type="OrthoDB" id="10017101at2759"/>
<dbReference type="PANTHER" id="PTHR44068">
    <property type="entry name" value="ZGC:194242"/>
    <property type="match status" value="1"/>
</dbReference>
<keyword evidence="3 8" id="KW-0489">Methyltransferase</keyword>
<dbReference type="InterPro" id="IPR050447">
    <property type="entry name" value="Erg6_SMT_methyltransf"/>
</dbReference>
<dbReference type="Proteomes" id="UP000247498">
    <property type="component" value="Unassembled WGS sequence"/>
</dbReference>
<dbReference type="InParanoid" id="A0A2V0PGR0"/>
<proteinExistence type="predicted"/>
<accession>A0A2V0PGR0</accession>
<dbReference type="GO" id="GO:0032259">
    <property type="term" value="P:methylation"/>
    <property type="evidence" value="ECO:0007669"/>
    <property type="project" value="UniProtKB-KW"/>
</dbReference>
<keyword evidence="9" id="KW-1185">Reference proteome</keyword>
<dbReference type="GO" id="GO:0009820">
    <property type="term" value="P:alkaloid metabolic process"/>
    <property type="evidence" value="ECO:0007669"/>
    <property type="project" value="UniProtKB-KW"/>
</dbReference>
<evidence type="ECO:0000313" key="9">
    <source>
        <dbReference type="Proteomes" id="UP000247498"/>
    </source>
</evidence>
<evidence type="ECO:0000313" key="8">
    <source>
        <dbReference type="EMBL" id="GBF97100.1"/>
    </source>
</evidence>
<dbReference type="InterPro" id="IPR020803">
    <property type="entry name" value="MeTfrase_dom"/>
</dbReference>
<evidence type="ECO:0000256" key="3">
    <source>
        <dbReference type="ARBA" id="ARBA00022603"/>
    </source>
</evidence>
<evidence type="ECO:0000256" key="5">
    <source>
        <dbReference type="ARBA" id="ARBA00022691"/>
    </source>
</evidence>
<dbReference type="EMBL" id="BDRX01000092">
    <property type="protein sequence ID" value="GBF97100.1"/>
    <property type="molecule type" value="Genomic_DNA"/>
</dbReference>
<comment type="pathway">
    <text evidence="1">Alkaloid biosynthesis.</text>
</comment>
<dbReference type="PANTHER" id="PTHR44068:SF11">
    <property type="entry name" value="GERANYL DIPHOSPHATE 2-C-METHYLTRANSFERASE"/>
    <property type="match status" value="1"/>
</dbReference>
<evidence type="ECO:0000256" key="4">
    <source>
        <dbReference type="ARBA" id="ARBA00022679"/>
    </source>
</evidence>